<dbReference type="PANTHER" id="PTHR31672:SF13">
    <property type="entry name" value="F-BOX PROTEIN CPR30-LIKE"/>
    <property type="match status" value="1"/>
</dbReference>
<reference evidence="3" key="1">
    <citation type="submission" date="2025-08" db="UniProtKB">
        <authorList>
            <consortium name="RefSeq"/>
        </authorList>
    </citation>
    <scope>IDENTIFICATION</scope>
</reference>
<dbReference type="PANTHER" id="PTHR31672">
    <property type="entry name" value="BNACNNG10540D PROTEIN"/>
    <property type="match status" value="1"/>
</dbReference>
<accession>A0A6I9S257</accession>
<dbReference type="InParanoid" id="A0A6I9S257"/>
<dbReference type="InterPro" id="IPR017451">
    <property type="entry name" value="F-box-assoc_interact_dom"/>
</dbReference>
<dbReference type="NCBIfam" id="TIGR01640">
    <property type="entry name" value="F_box_assoc_1"/>
    <property type="match status" value="1"/>
</dbReference>
<dbReference type="InterPro" id="IPR050796">
    <property type="entry name" value="SCF_F-box_component"/>
</dbReference>
<keyword evidence="2" id="KW-1185">Reference proteome</keyword>
<dbReference type="KEGG" id="egu:105056122"/>
<feature type="domain" description="F-box associated beta-propeller type 1" evidence="1">
    <location>
        <begin position="95"/>
        <end position="355"/>
    </location>
</feature>
<gene>
    <name evidence="3" type="primary">LOC105056122</name>
</gene>
<evidence type="ECO:0000313" key="3">
    <source>
        <dbReference type="RefSeq" id="XP_010936498.1"/>
    </source>
</evidence>
<dbReference type="Proteomes" id="UP000504607">
    <property type="component" value="Chromosome 13"/>
</dbReference>
<protein>
    <submittedName>
        <fullName evidence="3">Uncharacterized protein LOC105056122</fullName>
    </submittedName>
</protein>
<dbReference type="Pfam" id="PF07734">
    <property type="entry name" value="FBA_1"/>
    <property type="match status" value="1"/>
</dbReference>
<evidence type="ECO:0000259" key="1">
    <source>
        <dbReference type="Pfam" id="PF07734"/>
    </source>
</evidence>
<organism evidence="2 3">
    <name type="scientific">Elaeis guineensis var. tenera</name>
    <name type="common">Oil palm</name>
    <dbReference type="NCBI Taxonomy" id="51953"/>
    <lineage>
        <taxon>Eukaryota</taxon>
        <taxon>Viridiplantae</taxon>
        <taxon>Streptophyta</taxon>
        <taxon>Embryophyta</taxon>
        <taxon>Tracheophyta</taxon>
        <taxon>Spermatophyta</taxon>
        <taxon>Magnoliopsida</taxon>
        <taxon>Liliopsida</taxon>
        <taxon>Arecaceae</taxon>
        <taxon>Arecoideae</taxon>
        <taxon>Cocoseae</taxon>
        <taxon>Elaeidinae</taxon>
        <taxon>Elaeis</taxon>
    </lineage>
</organism>
<evidence type="ECO:0000313" key="2">
    <source>
        <dbReference type="Proteomes" id="UP000504607"/>
    </source>
</evidence>
<proteinExistence type="predicted"/>
<sequence length="358" mass="40066">MASTPRRLCDDEVSEILSFLPAKSIMKLRTLSRNLLQCSACDHFLLTQSHHTKADSGFFTQPYSGLLNLTPLDPNAGIPGENLHFLRRTQRVVLASANGLLFCSNQSRSLSSLCVYNPVHHIATLRFIPPPTTGEEYHNRLCIAVAVDPMSRDYKLVCLTTTPEWSSFYRCRVYVSADNAWKFDRMVDGGPRNLQLEYPVICDGAVYVASTCGTYMRTDPYVVRFDIEGEGSEILPTPVEAMKTSAYGHEAKIGRWGEKSLCLITCEGSSIFKLWVMSRDQGNITWAEIYRVSVMEVGIASPGEVDAFILINSDTLVFGMNGCMYSYSIKERALKELQEDYPSGYPILIPYANSLRPC</sequence>
<dbReference type="GeneID" id="105056122"/>
<dbReference type="InterPro" id="IPR006527">
    <property type="entry name" value="F-box-assoc_dom_typ1"/>
</dbReference>
<dbReference type="RefSeq" id="XP_010936498.1">
    <property type="nucleotide sequence ID" value="XM_010938196.1"/>
</dbReference>
<name>A0A6I9S257_ELAGV</name>
<dbReference type="OrthoDB" id="1433187at2759"/>
<dbReference type="AlphaFoldDB" id="A0A6I9S257"/>